<protein>
    <submittedName>
        <fullName evidence="1">Uncharacterized protein</fullName>
    </submittedName>
</protein>
<proteinExistence type="predicted"/>
<dbReference type="EMBL" id="JAWDJW010002223">
    <property type="protein sequence ID" value="KAK3078078.1"/>
    <property type="molecule type" value="Genomic_DNA"/>
</dbReference>
<sequence>MTAVCILPSDIRKAIFDTILQEDRSTMEALIRTYDQTDRRQGQIFTLADLSDIANLHKDKRLEVTPTKQQLLGRVLECMLYEGFEALLEEKNTPPFPRISLYDWCLDWLPAVLKKMEAHWESVGYFGHLA</sequence>
<keyword evidence="2" id="KW-1185">Reference proteome</keyword>
<dbReference type="Proteomes" id="UP001186974">
    <property type="component" value="Unassembled WGS sequence"/>
</dbReference>
<accession>A0ACC3DN71</accession>
<gene>
    <name evidence="1" type="ORF">LTS18_008502</name>
</gene>
<comment type="caution">
    <text evidence="1">The sequence shown here is derived from an EMBL/GenBank/DDBJ whole genome shotgun (WGS) entry which is preliminary data.</text>
</comment>
<organism evidence="1 2">
    <name type="scientific">Coniosporium uncinatum</name>
    <dbReference type="NCBI Taxonomy" id="93489"/>
    <lineage>
        <taxon>Eukaryota</taxon>
        <taxon>Fungi</taxon>
        <taxon>Dikarya</taxon>
        <taxon>Ascomycota</taxon>
        <taxon>Pezizomycotina</taxon>
        <taxon>Dothideomycetes</taxon>
        <taxon>Dothideomycetes incertae sedis</taxon>
        <taxon>Coniosporium</taxon>
    </lineage>
</organism>
<name>A0ACC3DN71_9PEZI</name>
<evidence type="ECO:0000313" key="1">
    <source>
        <dbReference type="EMBL" id="KAK3078078.1"/>
    </source>
</evidence>
<reference evidence="1" key="1">
    <citation type="submission" date="2024-09" db="EMBL/GenBank/DDBJ databases">
        <title>Black Yeasts Isolated from many extreme environments.</title>
        <authorList>
            <person name="Coleine C."/>
            <person name="Stajich J.E."/>
            <person name="Selbmann L."/>
        </authorList>
    </citation>
    <scope>NUCLEOTIDE SEQUENCE</scope>
    <source>
        <strain evidence="1">CCFEE 5737</strain>
    </source>
</reference>
<evidence type="ECO:0000313" key="2">
    <source>
        <dbReference type="Proteomes" id="UP001186974"/>
    </source>
</evidence>